<dbReference type="GO" id="GO:0006897">
    <property type="term" value="P:endocytosis"/>
    <property type="evidence" value="ECO:0007669"/>
    <property type="project" value="UniProtKB-KW"/>
</dbReference>
<organism evidence="10 11">
    <name type="scientific">Penstemon smallii</name>
    <dbReference type="NCBI Taxonomy" id="265156"/>
    <lineage>
        <taxon>Eukaryota</taxon>
        <taxon>Viridiplantae</taxon>
        <taxon>Streptophyta</taxon>
        <taxon>Embryophyta</taxon>
        <taxon>Tracheophyta</taxon>
        <taxon>Spermatophyta</taxon>
        <taxon>Magnoliopsida</taxon>
        <taxon>eudicotyledons</taxon>
        <taxon>Gunneridae</taxon>
        <taxon>Pentapetalae</taxon>
        <taxon>asterids</taxon>
        <taxon>lamiids</taxon>
        <taxon>Lamiales</taxon>
        <taxon>Plantaginaceae</taxon>
        <taxon>Cheloneae</taxon>
        <taxon>Penstemon</taxon>
    </lineage>
</organism>
<accession>A0ABD3U7V5</accession>
<evidence type="ECO:0000256" key="1">
    <source>
        <dbReference type="ARBA" id="ARBA00004132"/>
    </source>
</evidence>
<dbReference type="Gene3D" id="1.25.40.90">
    <property type="match status" value="1"/>
</dbReference>
<dbReference type="EMBL" id="JBJXBP010000002">
    <property type="protein sequence ID" value="KAL3845142.1"/>
    <property type="molecule type" value="Genomic_DNA"/>
</dbReference>
<evidence type="ECO:0000256" key="3">
    <source>
        <dbReference type="ARBA" id="ARBA00004600"/>
    </source>
</evidence>
<proteinExistence type="predicted"/>
<keyword evidence="6" id="KW-0472">Membrane</keyword>
<reference evidence="10 11" key="1">
    <citation type="submission" date="2024-12" db="EMBL/GenBank/DDBJ databases">
        <title>The unique morphological basis and parallel evolutionary history of personate flowers in Penstemon.</title>
        <authorList>
            <person name="Depatie T.H."/>
            <person name="Wessinger C.A."/>
        </authorList>
    </citation>
    <scope>NUCLEOTIDE SEQUENCE [LARGE SCALE GENOMIC DNA]</scope>
    <source>
        <strain evidence="10">WTNN_2</strain>
        <tissue evidence="10">Leaf</tissue>
    </source>
</reference>
<dbReference type="FunFam" id="1.25.40.90:FF:000035">
    <property type="entry name" value="Putative clathrin assembly protein At4g40080"/>
    <property type="match status" value="1"/>
</dbReference>
<sequence>MGRIITFRDLFGLIKDKASLSKAALLSKPSATTLHFAVLRATTHSPPSPPDDRHISSLLLVGDGSRASASSLITALMDRLHRTGNCIVALKCLLIIHHIIKRGPFILQDQLSIFPTSGGYNYLKLSSFRDGATPATFALSAWVRWYARYLETLLSTSRVLGYFLCSSSSTTVKENHDRRISSFLNVDLIKDVDSLVTSIEEICRAPDSLLIEDNLLVKEIQGLLCNDYLSAVNEILLRLGELKERLSCLSFGDSVELACALKRLGDCKERLSELYVMEKPSIEMLWGLVGELRDGVGVLKVYRDAGNLVSRDKSSESARFESSVLKTGNSVRFQSGRFGANRFSDFLELNLL</sequence>
<dbReference type="AlphaFoldDB" id="A0ABD3U7V5"/>
<dbReference type="GO" id="GO:0005794">
    <property type="term" value="C:Golgi apparatus"/>
    <property type="evidence" value="ECO:0007669"/>
    <property type="project" value="UniProtKB-SubCell"/>
</dbReference>
<dbReference type="PANTHER" id="PTHR22951:SF76">
    <property type="entry name" value="OS09G0468150 PROTEIN"/>
    <property type="match status" value="1"/>
</dbReference>
<dbReference type="SUPFAM" id="SSF48464">
    <property type="entry name" value="ENTH/VHS domain"/>
    <property type="match status" value="1"/>
</dbReference>
<evidence type="ECO:0000256" key="5">
    <source>
        <dbReference type="ARBA" id="ARBA00023034"/>
    </source>
</evidence>
<evidence type="ECO:0000259" key="9">
    <source>
        <dbReference type="PROSITE" id="PS50942"/>
    </source>
</evidence>
<dbReference type="InterPro" id="IPR011417">
    <property type="entry name" value="ANTH_dom"/>
</dbReference>
<dbReference type="InterPro" id="IPR013809">
    <property type="entry name" value="ENTH"/>
</dbReference>
<evidence type="ECO:0000256" key="6">
    <source>
        <dbReference type="ARBA" id="ARBA00023136"/>
    </source>
</evidence>
<keyword evidence="5" id="KW-0333">Golgi apparatus</keyword>
<dbReference type="Pfam" id="PF07651">
    <property type="entry name" value="ANTH"/>
    <property type="match status" value="1"/>
</dbReference>
<dbReference type="PROSITE" id="PS50942">
    <property type="entry name" value="ENTH"/>
    <property type="match status" value="1"/>
</dbReference>
<evidence type="ECO:0000313" key="10">
    <source>
        <dbReference type="EMBL" id="KAL3845142.1"/>
    </source>
</evidence>
<dbReference type="InterPro" id="IPR048050">
    <property type="entry name" value="ANTH_N_plant"/>
</dbReference>
<comment type="subcellular location">
    <subcellularLocation>
        <location evidence="1">Cytoplasmic vesicle</location>
        <location evidence="1">Clathrin-coated vesicle</location>
    </subcellularLocation>
    <subcellularLocation>
        <location evidence="2">Golgi apparatus</location>
    </subcellularLocation>
    <subcellularLocation>
        <location evidence="3">Membrane</location>
        <location evidence="3">Clathrin-coated pit</location>
    </subcellularLocation>
</comment>
<evidence type="ECO:0000256" key="4">
    <source>
        <dbReference type="ARBA" id="ARBA00022583"/>
    </source>
</evidence>
<keyword evidence="7" id="KW-0168">Coated pit</keyword>
<dbReference type="Proteomes" id="UP001634393">
    <property type="component" value="Unassembled WGS sequence"/>
</dbReference>
<evidence type="ECO:0000256" key="8">
    <source>
        <dbReference type="ARBA" id="ARBA00023329"/>
    </source>
</evidence>
<dbReference type="InterPro" id="IPR008942">
    <property type="entry name" value="ENTH_VHS"/>
</dbReference>
<comment type="caution">
    <text evidence="10">The sequence shown here is derived from an EMBL/GenBank/DDBJ whole genome shotgun (WGS) entry which is preliminary data.</text>
</comment>
<evidence type="ECO:0000256" key="7">
    <source>
        <dbReference type="ARBA" id="ARBA00023176"/>
    </source>
</evidence>
<protein>
    <recommendedName>
        <fullName evidence="9">ENTH domain-containing protein</fullName>
    </recommendedName>
</protein>
<dbReference type="CDD" id="cd16987">
    <property type="entry name" value="ANTH_N_AP180_plant"/>
    <property type="match status" value="1"/>
</dbReference>
<feature type="domain" description="ENTH" evidence="9">
    <location>
        <begin position="26"/>
        <end position="164"/>
    </location>
</feature>
<dbReference type="GO" id="GO:0005905">
    <property type="term" value="C:clathrin-coated pit"/>
    <property type="evidence" value="ECO:0007669"/>
    <property type="project" value="UniProtKB-SubCell"/>
</dbReference>
<dbReference type="PANTHER" id="PTHR22951">
    <property type="entry name" value="CLATHRIN ASSEMBLY PROTEIN"/>
    <property type="match status" value="1"/>
</dbReference>
<dbReference type="SMART" id="SM00273">
    <property type="entry name" value="ENTH"/>
    <property type="match status" value="1"/>
</dbReference>
<keyword evidence="4" id="KW-0254">Endocytosis</keyword>
<evidence type="ECO:0000256" key="2">
    <source>
        <dbReference type="ARBA" id="ARBA00004555"/>
    </source>
</evidence>
<keyword evidence="8" id="KW-0968">Cytoplasmic vesicle</keyword>
<evidence type="ECO:0000313" key="11">
    <source>
        <dbReference type="Proteomes" id="UP001634393"/>
    </source>
</evidence>
<gene>
    <name evidence="10" type="ORF">ACJIZ3_002545</name>
</gene>
<name>A0ABD3U7V5_9LAMI</name>
<keyword evidence="11" id="KW-1185">Reference proteome</keyword>
<dbReference type="InterPro" id="IPR045192">
    <property type="entry name" value="AP180-like"/>
</dbReference>
<dbReference type="GO" id="GO:0030136">
    <property type="term" value="C:clathrin-coated vesicle"/>
    <property type="evidence" value="ECO:0007669"/>
    <property type="project" value="UniProtKB-SubCell"/>
</dbReference>